<dbReference type="AlphaFoldDB" id="X1BL72"/>
<feature type="non-terminal residue" evidence="1">
    <location>
        <position position="1"/>
    </location>
</feature>
<feature type="non-terminal residue" evidence="1">
    <location>
        <position position="269"/>
    </location>
</feature>
<organism evidence="1">
    <name type="scientific">marine sediment metagenome</name>
    <dbReference type="NCBI Taxonomy" id="412755"/>
    <lineage>
        <taxon>unclassified sequences</taxon>
        <taxon>metagenomes</taxon>
        <taxon>ecological metagenomes</taxon>
    </lineage>
</organism>
<proteinExistence type="predicted"/>
<evidence type="ECO:0000313" key="1">
    <source>
        <dbReference type="EMBL" id="GAG96654.1"/>
    </source>
</evidence>
<name>X1BL72_9ZZZZ</name>
<protein>
    <submittedName>
        <fullName evidence="1">Uncharacterized protein</fullName>
    </submittedName>
</protein>
<reference evidence="1" key="1">
    <citation type="journal article" date="2014" name="Front. Microbiol.">
        <title>High frequency of phylogenetically diverse reductive dehalogenase-homologous genes in deep subseafloor sedimentary metagenomes.</title>
        <authorList>
            <person name="Kawai M."/>
            <person name="Futagami T."/>
            <person name="Toyoda A."/>
            <person name="Takaki Y."/>
            <person name="Nishi S."/>
            <person name="Hori S."/>
            <person name="Arai W."/>
            <person name="Tsubouchi T."/>
            <person name="Morono Y."/>
            <person name="Uchiyama I."/>
            <person name="Ito T."/>
            <person name="Fujiyama A."/>
            <person name="Inagaki F."/>
            <person name="Takami H."/>
        </authorList>
    </citation>
    <scope>NUCLEOTIDE SEQUENCE</scope>
    <source>
        <strain evidence="1">Expedition CK06-06</strain>
    </source>
</reference>
<comment type="caution">
    <text evidence="1">The sequence shown here is derived from an EMBL/GenBank/DDBJ whole genome shotgun (WGS) entry which is preliminary data.</text>
</comment>
<dbReference type="EMBL" id="BART01029064">
    <property type="protein sequence ID" value="GAG96654.1"/>
    <property type="molecule type" value="Genomic_DNA"/>
</dbReference>
<accession>X1BL72</accession>
<gene>
    <name evidence="1" type="ORF">S01H4_51087</name>
</gene>
<sequence length="269" mass="32110">GFEKRRETIKSLKSDLLNTLITERAKIKKLKKTLNVFYNSVNLKTDILKFLDVNKGFGSFYIKTMLEEHLSLLKLIEEDSDLDKKFLKLYDKNVINVVTKEFLPVFFKSRDIYKKKVEKLRLYYDLINSCYQMKIFNLNSIKRILEEPQVIKTIFSAKEEKLKKDYERYKPYKITSKEIERVLDNFLHNNPPILQPLLINTIITDLYVNDFLQLILTKSSESEKFVEKVKVYFPRVLINDTKELISNQNLIYIEIYTPYMTKMKKTILL</sequence>